<dbReference type="InterPro" id="IPR020422">
    <property type="entry name" value="TYR_PHOSPHATASE_DUAL_dom"/>
</dbReference>
<dbReference type="AlphaFoldDB" id="A0A7R9IGG1"/>
<evidence type="ECO:0000256" key="8">
    <source>
        <dbReference type="ARBA" id="ARBA00022912"/>
    </source>
</evidence>
<keyword evidence="6" id="KW-0963">Cytoplasm</keyword>
<feature type="domain" description="Tyrosine-protein phosphatase" evidence="15">
    <location>
        <begin position="51"/>
        <end position="198"/>
    </location>
</feature>
<proteinExistence type="inferred from homology"/>
<evidence type="ECO:0000256" key="14">
    <source>
        <dbReference type="ARBA" id="ARBA00081937"/>
    </source>
</evidence>
<keyword evidence="8" id="KW-0904">Protein phosphatase</keyword>
<dbReference type="PANTHER" id="PTHR23339">
    <property type="entry name" value="TYROSINE SPECIFIC PROTEIN PHOSPHATASE AND DUAL SPECIFICITY PROTEIN PHOSPHATASE"/>
    <property type="match status" value="1"/>
</dbReference>
<comment type="function">
    <text evidence="12">Protein phosphatase that mediates dephosphorylation of proteins phosphorylated on Tyr and Ser/Thr residues. In vitro, it can dephosphorylate p44-ERK1 (MAPK3) but not p54 SAPK-beta (MAPK10) in vitro. Able to enhance activation of JNK and p38 (MAPK14).</text>
</comment>
<dbReference type="PROSITE" id="PS00383">
    <property type="entry name" value="TYR_PHOSPHATASE_1"/>
    <property type="match status" value="1"/>
</dbReference>
<evidence type="ECO:0000313" key="17">
    <source>
        <dbReference type="EMBL" id="CAD7457808.1"/>
    </source>
</evidence>
<dbReference type="SMART" id="SM00404">
    <property type="entry name" value="PTPc_motif"/>
    <property type="match status" value="1"/>
</dbReference>
<dbReference type="EMBL" id="OE001917">
    <property type="protein sequence ID" value="CAD7457808.1"/>
    <property type="molecule type" value="Genomic_DNA"/>
</dbReference>
<protein>
    <recommendedName>
        <fullName evidence="13">Dual specificity protein phosphatase 23</fullName>
        <ecNumber evidence="5">3.1.3.16</ecNumber>
        <ecNumber evidence="4">3.1.3.48</ecNumber>
    </recommendedName>
    <alternativeName>
        <fullName evidence="14">Low molecular mass dual specificity phosphatase 3</fullName>
    </alternativeName>
</protein>
<dbReference type="GO" id="GO:0004722">
    <property type="term" value="F:protein serine/threonine phosphatase activity"/>
    <property type="evidence" value="ECO:0007669"/>
    <property type="project" value="UniProtKB-EC"/>
</dbReference>
<dbReference type="CDD" id="cd14504">
    <property type="entry name" value="DUSP23"/>
    <property type="match status" value="1"/>
</dbReference>
<dbReference type="PROSITE" id="PS50054">
    <property type="entry name" value="TYR_PHOSPHATASE_DUAL"/>
    <property type="match status" value="1"/>
</dbReference>
<dbReference type="GO" id="GO:0004725">
    <property type="term" value="F:protein tyrosine phosphatase activity"/>
    <property type="evidence" value="ECO:0007669"/>
    <property type="project" value="UniProtKB-EC"/>
</dbReference>
<dbReference type="InterPro" id="IPR050561">
    <property type="entry name" value="PTP"/>
</dbReference>
<comment type="similarity">
    <text evidence="3">Belongs to the protein-tyrosine phosphatase family. Non-receptor class dual specificity subfamily.</text>
</comment>
<gene>
    <name evidence="17" type="ORF">TTEB3V08_LOCUS5799</name>
</gene>
<dbReference type="Gene3D" id="3.90.190.10">
    <property type="entry name" value="Protein tyrosine phosphatase superfamily"/>
    <property type="match status" value="1"/>
</dbReference>
<comment type="catalytic activity">
    <reaction evidence="11">
        <text>O-phospho-L-threonyl-[protein] + H2O = L-threonyl-[protein] + phosphate</text>
        <dbReference type="Rhea" id="RHEA:47004"/>
        <dbReference type="Rhea" id="RHEA-COMP:11060"/>
        <dbReference type="Rhea" id="RHEA-COMP:11605"/>
        <dbReference type="ChEBI" id="CHEBI:15377"/>
        <dbReference type="ChEBI" id="CHEBI:30013"/>
        <dbReference type="ChEBI" id="CHEBI:43474"/>
        <dbReference type="ChEBI" id="CHEBI:61977"/>
        <dbReference type="EC" id="3.1.3.16"/>
    </reaction>
</comment>
<evidence type="ECO:0000256" key="2">
    <source>
        <dbReference type="ARBA" id="ARBA00004514"/>
    </source>
</evidence>
<dbReference type="GO" id="GO:0005829">
    <property type="term" value="C:cytosol"/>
    <property type="evidence" value="ECO:0007669"/>
    <property type="project" value="UniProtKB-SubCell"/>
</dbReference>
<evidence type="ECO:0000259" key="15">
    <source>
        <dbReference type="PROSITE" id="PS50054"/>
    </source>
</evidence>
<name>A0A7R9IGG1_9NEOP</name>
<dbReference type="EC" id="3.1.3.48" evidence="4"/>
<dbReference type="GO" id="GO:0005634">
    <property type="term" value="C:nucleus"/>
    <property type="evidence" value="ECO:0007669"/>
    <property type="project" value="UniProtKB-SubCell"/>
</dbReference>
<evidence type="ECO:0000256" key="4">
    <source>
        <dbReference type="ARBA" id="ARBA00013064"/>
    </source>
</evidence>
<dbReference type="PROSITE" id="PS50056">
    <property type="entry name" value="TYR_PHOSPHATASE_2"/>
    <property type="match status" value="1"/>
</dbReference>
<evidence type="ECO:0000256" key="9">
    <source>
        <dbReference type="ARBA" id="ARBA00023242"/>
    </source>
</evidence>
<evidence type="ECO:0000256" key="10">
    <source>
        <dbReference type="ARBA" id="ARBA00047761"/>
    </source>
</evidence>
<accession>A0A7R9IGG1</accession>
<evidence type="ECO:0000259" key="16">
    <source>
        <dbReference type="PROSITE" id="PS50056"/>
    </source>
</evidence>
<dbReference type="Pfam" id="PF22784">
    <property type="entry name" value="PTP-SAK"/>
    <property type="match status" value="1"/>
</dbReference>
<evidence type="ECO:0000256" key="3">
    <source>
        <dbReference type="ARBA" id="ARBA00008601"/>
    </source>
</evidence>
<dbReference type="InterPro" id="IPR000387">
    <property type="entry name" value="Tyr_Pase_dom"/>
</dbReference>
<evidence type="ECO:0000256" key="13">
    <source>
        <dbReference type="ARBA" id="ARBA00068789"/>
    </source>
</evidence>
<dbReference type="SUPFAM" id="SSF52799">
    <property type="entry name" value="(Phosphotyrosine protein) phosphatases II"/>
    <property type="match status" value="1"/>
</dbReference>
<keyword evidence="7" id="KW-0378">Hydrolase</keyword>
<evidence type="ECO:0000256" key="11">
    <source>
        <dbReference type="ARBA" id="ARBA00048336"/>
    </source>
</evidence>
<dbReference type="FunFam" id="3.90.190.10:FF:000063">
    <property type="entry name" value="Dual specificity phosphatase 23"/>
    <property type="match status" value="1"/>
</dbReference>
<evidence type="ECO:0000256" key="12">
    <source>
        <dbReference type="ARBA" id="ARBA00053915"/>
    </source>
</evidence>
<comment type="subcellular location">
    <subcellularLocation>
        <location evidence="2">Cytoplasm</location>
        <location evidence="2">Cytosol</location>
    </subcellularLocation>
    <subcellularLocation>
        <location evidence="1">Nucleus</location>
    </subcellularLocation>
</comment>
<sequence>MKRRTQFTLYTAATGQRGYTSRLFQEYRVKLGLNYGSMAREVSSSECAPWNFSWIVPNELAGMAWPQTPANLRFLESQGIKHLVTLSPEKRPPIHAFPGLKWIEIPIEEFEPPNMSQMRKFIDLCQKSRTKNESVGIHCRMGRGRTGVMAACYLVHFLDQPPERAIINIRLMRPGSVETYEQEKAVIAYHDYLRRTKP</sequence>
<dbReference type="InterPro" id="IPR029021">
    <property type="entry name" value="Prot-tyrosine_phosphatase-like"/>
</dbReference>
<dbReference type="InterPro" id="IPR057023">
    <property type="entry name" value="PTP-SAK"/>
</dbReference>
<feature type="domain" description="Tyrosine specific protein phosphatases" evidence="16">
    <location>
        <begin position="119"/>
        <end position="184"/>
    </location>
</feature>
<comment type="catalytic activity">
    <reaction evidence="10">
        <text>O-phospho-L-seryl-[protein] + H2O = L-seryl-[protein] + phosphate</text>
        <dbReference type="Rhea" id="RHEA:20629"/>
        <dbReference type="Rhea" id="RHEA-COMP:9863"/>
        <dbReference type="Rhea" id="RHEA-COMP:11604"/>
        <dbReference type="ChEBI" id="CHEBI:15377"/>
        <dbReference type="ChEBI" id="CHEBI:29999"/>
        <dbReference type="ChEBI" id="CHEBI:43474"/>
        <dbReference type="ChEBI" id="CHEBI:83421"/>
        <dbReference type="EC" id="3.1.3.16"/>
    </reaction>
</comment>
<dbReference type="InterPro" id="IPR003595">
    <property type="entry name" value="Tyr_Pase_cat"/>
</dbReference>
<dbReference type="EC" id="3.1.3.16" evidence="5"/>
<organism evidence="17">
    <name type="scientific">Timema tahoe</name>
    <dbReference type="NCBI Taxonomy" id="61484"/>
    <lineage>
        <taxon>Eukaryota</taxon>
        <taxon>Metazoa</taxon>
        <taxon>Ecdysozoa</taxon>
        <taxon>Arthropoda</taxon>
        <taxon>Hexapoda</taxon>
        <taxon>Insecta</taxon>
        <taxon>Pterygota</taxon>
        <taxon>Neoptera</taxon>
        <taxon>Polyneoptera</taxon>
        <taxon>Phasmatodea</taxon>
        <taxon>Timematodea</taxon>
        <taxon>Timematoidea</taxon>
        <taxon>Timematidae</taxon>
        <taxon>Timema</taxon>
    </lineage>
</organism>
<evidence type="ECO:0000256" key="7">
    <source>
        <dbReference type="ARBA" id="ARBA00022801"/>
    </source>
</evidence>
<evidence type="ECO:0000256" key="6">
    <source>
        <dbReference type="ARBA" id="ARBA00022490"/>
    </source>
</evidence>
<evidence type="ECO:0000256" key="5">
    <source>
        <dbReference type="ARBA" id="ARBA00013081"/>
    </source>
</evidence>
<keyword evidence="9" id="KW-0539">Nucleus</keyword>
<reference evidence="17" key="1">
    <citation type="submission" date="2020-11" db="EMBL/GenBank/DDBJ databases">
        <authorList>
            <person name="Tran Van P."/>
        </authorList>
    </citation>
    <scope>NUCLEOTIDE SEQUENCE</scope>
</reference>
<evidence type="ECO:0000256" key="1">
    <source>
        <dbReference type="ARBA" id="ARBA00004123"/>
    </source>
</evidence>
<dbReference type="InterPro" id="IPR016130">
    <property type="entry name" value="Tyr_Pase_AS"/>
</dbReference>